<accession>A0A9W7EK08</accession>
<keyword evidence="1" id="KW-0472">Membrane</keyword>
<dbReference type="OrthoDB" id="10441880at2759"/>
<dbReference type="EMBL" id="BRXW01001018">
    <property type="protein sequence ID" value="GMH80720.1"/>
    <property type="molecule type" value="Genomic_DNA"/>
</dbReference>
<protein>
    <submittedName>
        <fullName evidence="2">Uncharacterized protein</fullName>
    </submittedName>
</protein>
<keyword evidence="1" id="KW-0812">Transmembrane</keyword>
<dbReference type="AlphaFoldDB" id="A0A9W7EK08"/>
<evidence type="ECO:0000313" key="3">
    <source>
        <dbReference type="Proteomes" id="UP001165122"/>
    </source>
</evidence>
<proteinExistence type="predicted"/>
<sequence>MVSCEQHLCTIVDEYGTITSFCDLDEDDCNCDCSLTSCDISIESCYDTTNSDQPPFPSGGQGCDLAYCSDFDINISDEAVEIIALVGSIIGGLIGLCCICGIGYWFYEMHDANEGQRKKEKLRAWQQTQGQFQAPVSHVPVNFTASNFDSNQGHQFVQHNQTANTSFQIQVPPTGAPPNGQLLVALPSGEQGYCQLPPNAQPGQMFNLPVQLLPQAPQQQMVMQPQMQQAEVMMSAPPMAEAVVYGDGKK</sequence>
<evidence type="ECO:0000256" key="1">
    <source>
        <dbReference type="SAM" id="Phobius"/>
    </source>
</evidence>
<keyword evidence="1" id="KW-1133">Transmembrane helix</keyword>
<evidence type="ECO:0000313" key="2">
    <source>
        <dbReference type="EMBL" id="GMH80720.1"/>
    </source>
</evidence>
<dbReference type="Proteomes" id="UP001165122">
    <property type="component" value="Unassembled WGS sequence"/>
</dbReference>
<keyword evidence="3" id="KW-1185">Reference proteome</keyword>
<feature type="transmembrane region" description="Helical" evidence="1">
    <location>
        <begin position="82"/>
        <end position="107"/>
    </location>
</feature>
<name>A0A9W7EK08_9STRA</name>
<comment type="caution">
    <text evidence="2">The sequence shown here is derived from an EMBL/GenBank/DDBJ whole genome shotgun (WGS) entry which is preliminary data.</text>
</comment>
<gene>
    <name evidence="2" type="ORF">TrLO_g12416</name>
</gene>
<organism evidence="2 3">
    <name type="scientific">Triparma laevis f. longispina</name>
    <dbReference type="NCBI Taxonomy" id="1714387"/>
    <lineage>
        <taxon>Eukaryota</taxon>
        <taxon>Sar</taxon>
        <taxon>Stramenopiles</taxon>
        <taxon>Ochrophyta</taxon>
        <taxon>Bolidophyceae</taxon>
        <taxon>Parmales</taxon>
        <taxon>Triparmaceae</taxon>
        <taxon>Triparma</taxon>
    </lineage>
</organism>
<reference evidence="3" key="1">
    <citation type="journal article" date="2023" name="Commun. Biol.">
        <title>Genome analysis of Parmales, the sister group of diatoms, reveals the evolutionary specialization of diatoms from phago-mixotrophs to photoautotrophs.</title>
        <authorList>
            <person name="Ban H."/>
            <person name="Sato S."/>
            <person name="Yoshikawa S."/>
            <person name="Yamada K."/>
            <person name="Nakamura Y."/>
            <person name="Ichinomiya M."/>
            <person name="Sato N."/>
            <person name="Blanc-Mathieu R."/>
            <person name="Endo H."/>
            <person name="Kuwata A."/>
            <person name="Ogata H."/>
        </authorList>
    </citation>
    <scope>NUCLEOTIDE SEQUENCE [LARGE SCALE GENOMIC DNA]</scope>
    <source>
        <strain evidence="3">NIES 3700</strain>
    </source>
</reference>